<evidence type="ECO:0000259" key="2">
    <source>
        <dbReference type="Pfam" id="PF00561"/>
    </source>
</evidence>
<dbReference type="EMBL" id="JBHTCS010000001">
    <property type="protein sequence ID" value="MFC7446484.1"/>
    <property type="molecule type" value="Genomic_DNA"/>
</dbReference>
<evidence type="ECO:0000256" key="1">
    <source>
        <dbReference type="ARBA" id="ARBA00022801"/>
    </source>
</evidence>
<keyword evidence="4" id="KW-1185">Reference proteome</keyword>
<feature type="domain" description="AB hydrolase-1" evidence="2">
    <location>
        <begin position="36"/>
        <end position="282"/>
    </location>
</feature>
<sequence length="293" mass="31648">MTTASNLPEGFTTTFTSYIVDTGTVNLHVVLGGQGPTLLLLSGWPQTWYAWRLVMPALAERFTLVVAEPRGVGLSDKPATGYDTATLAQDMVDLMAALGHKRFSMAGHDIGMWTAYALASDHPHVLDRLVVAEAAIPGLTLSPSIFSSAAGNEKLWHFGFNRLPALNELLVRGNEYAFFSEQFQTKAATRNAIPDHAIDAYVDSIARDPKALRSSFEFYRALDVTMSQNAARQDRRLSLPVLAIGGAHGLAEGVSATMRLAADDVSSVVIPESGHYPAEENPAAVVEAILEFF</sequence>
<evidence type="ECO:0000313" key="4">
    <source>
        <dbReference type="Proteomes" id="UP001596484"/>
    </source>
</evidence>
<dbReference type="InterPro" id="IPR029058">
    <property type="entry name" value="AB_hydrolase_fold"/>
</dbReference>
<comment type="caution">
    <text evidence="3">The sequence shown here is derived from an EMBL/GenBank/DDBJ whole genome shotgun (WGS) entry which is preliminary data.</text>
</comment>
<keyword evidence="1 3" id="KW-0378">Hydrolase</keyword>
<dbReference type="Pfam" id="PF00561">
    <property type="entry name" value="Abhydrolase_1"/>
    <property type="match status" value="1"/>
</dbReference>
<protein>
    <submittedName>
        <fullName evidence="3">Alpha/beta fold hydrolase</fullName>
    </submittedName>
</protein>
<dbReference type="InterPro" id="IPR000639">
    <property type="entry name" value="Epox_hydrolase-like"/>
</dbReference>
<proteinExistence type="predicted"/>
<dbReference type="PANTHER" id="PTHR43329">
    <property type="entry name" value="EPOXIDE HYDROLASE"/>
    <property type="match status" value="1"/>
</dbReference>
<reference evidence="4" key="1">
    <citation type="journal article" date="2019" name="Int. J. Syst. Evol. Microbiol.">
        <title>The Global Catalogue of Microorganisms (GCM) 10K type strain sequencing project: providing services to taxonomists for standard genome sequencing and annotation.</title>
        <authorList>
            <consortium name="The Broad Institute Genomics Platform"/>
            <consortium name="The Broad Institute Genome Sequencing Center for Infectious Disease"/>
            <person name="Wu L."/>
            <person name="Ma J."/>
        </authorList>
    </citation>
    <scope>NUCLEOTIDE SEQUENCE [LARGE SCALE GENOMIC DNA]</scope>
    <source>
        <strain evidence="4">ICMP 19430</strain>
    </source>
</reference>
<dbReference type="Proteomes" id="UP001596484">
    <property type="component" value="Unassembled WGS sequence"/>
</dbReference>
<accession>A0ABW2RRR1</accession>
<dbReference type="PRINTS" id="PR00412">
    <property type="entry name" value="EPOXHYDRLASE"/>
</dbReference>
<gene>
    <name evidence="3" type="ORF">ACFQS9_01125</name>
</gene>
<evidence type="ECO:0000313" key="3">
    <source>
        <dbReference type="EMBL" id="MFC7446484.1"/>
    </source>
</evidence>
<dbReference type="SUPFAM" id="SSF53474">
    <property type="entry name" value="alpha/beta-Hydrolases"/>
    <property type="match status" value="1"/>
</dbReference>
<dbReference type="Gene3D" id="3.40.50.1820">
    <property type="entry name" value="alpha/beta hydrolase"/>
    <property type="match status" value="1"/>
</dbReference>
<name>A0ABW2RRR1_9NOCA</name>
<dbReference type="InterPro" id="IPR000073">
    <property type="entry name" value="AB_hydrolase_1"/>
</dbReference>
<organism evidence="3 4">
    <name type="scientific">Rhodococcus daqingensis</name>
    <dbReference type="NCBI Taxonomy" id="2479363"/>
    <lineage>
        <taxon>Bacteria</taxon>
        <taxon>Bacillati</taxon>
        <taxon>Actinomycetota</taxon>
        <taxon>Actinomycetes</taxon>
        <taxon>Mycobacteriales</taxon>
        <taxon>Nocardiaceae</taxon>
        <taxon>Rhodococcus</taxon>
    </lineage>
</organism>
<dbReference type="GO" id="GO:0016787">
    <property type="term" value="F:hydrolase activity"/>
    <property type="evidence" value="ECO:0007669"/>
    <property type="project" value="UniProtKB-KW"/>
</dbReference>